<keyword evidence="2" id="KW-0808">Transferase</keyword>
<evidence type="ECO:0000313" key="3">
    <source>
        <dbReference type="Proteomes" id="UP000012089"/>
    </source>
</evidence>
<dbReference type="Pfam" id="PF00535">
    <property type="entry name" value="Glycos_transf_2"/>
    <property type="match status" value="1"/>
</dbReference>
<gene>
    <name evidence="2" type="ORF">LEP1GSC158_2211</name>
</gene>
<organism evidence="2 3">
    <name type="scientific">Leptospira interrogans serovar Zanoni str. LT2156</name>
    <dbReference type="NCBI Taxonomy" id="1001601"/>
    <lineage>
        <taxon>Bacteria</taxon>
        <taxon>Pseudomonadati</taxon>
        <taxon>Spirochaetota</taxon>
        <taxon>Spirochaetia</taxon>
        <taxon>Leptospirales</taxon>
        <taxon>Leptospiraceae</taxon>
        <taxon>Leptospira</taxon>
    </lineage>
</organism>
<feature type="domain" description="Glycosyltransferase 2-like" evidence="1">
    <location>
        <begin position="8"/>
        <end position="110"/>
    </location>
</feature>
<dbReference type="AlphaFoldDB" id="M6HID3"/>
<dbReference type="Gene3D" id="3.90.550.10">
    <property type="entry name" value="Spore Coat Polysaccharide Biosynthesis Protein SpsA, Chain A"/>
    <property type="match status" value="1"/>
</dbReference>
<comment type="caution">
    <text evidence="2">The sequence shown here is derived from an EMBL/GenBank/DDBJ whole genome shotgun (WGS) entry which is preliminary data.</text>
</comment>
<protein>
    <submittedName>
        <fullName evidence="2">Glycosyltransferase, group 2 family protein</fullName>
    </submittedName>
</protein>
<dbReference type="InterPro" id="IPR029044">
    <property type="entry name" value="Nucleotide-diphossugar_trans"/>
</dbReference>
<dbReference type="PANTHER" id="PTHR43685">
    <property type="entry name" value="GLYCOSYLTRANSFERASE"/>
    <property type="match status" value="1"/>
</dbReference>
<name>M6HID3_LEPIR</name>
<sequence length="112" mass="12755">MYNTPIVSVIIPCYNYGKYIEQAIQSILEQSYKNWEIIVVDDGSDDEYTIEKLEELKKKYAVIRIDRSGPAVARNVGIEAAKGKFILPLDSDDTIHSDYLLEAISAYEKNHP</sequence>
<dbReference type="CDD" id="cd00761">
    <property type="entry name" value="Glyco_tranf_GTA_type"/>
    <property type="match status" value="1"/>
</dbReference>
<evidence type="ECO:0000259" key="1">
    <source>
        <dbReference type="Pfam" id="PF00535"/>
    </source>
</evidence>
<dbReference type="InterPro" id="IPR050834">
    <property type="entry name" value="Glycosyltransf_2"/>
</dbReference>
<reference evidence="2 3" key="1">
    <citation type="submission" date="2013-01" db="EMBL/GenBank/DDBJ databases">
        <authorList>
            <person name="Harkins D.M."/>
            <person name="Durkin A.S."/>
            <person name="Brinkac L.M."/>
            <person name="Haft D.H."/>
            <person name="Selengut J.D."/>
            <person name="Sanka R."/>
            <person name="DePew J."/>
            <person name="Purushe J."/>
            <person name="Tulsiani S.M."/>
            <person name="Graham G.C."/>
            <person name="Burns M.-A."/>
            <person name="Dohnt M.F."/>
            <person name="Smythe L.D."/>
            <person name="McKay D.B."/>
            <person name="Craig S.B."/>
            <person name="Vinetz J.M."/>
            <person name="Sutton G.G."/>
            <person name="Nierman W.C."/>
            <person name="Fouts D.E."/>
        </authorList>
    </citation>
    <scope>NUCLEOTIDE SEQUENCE [LARGE SCALE GENOMIC DNA]</scope>
    <source>
        <strain evidence="2 3">LT2156</strain>
    </source>
</reference>
<dbReference type="Proteomes" id="UP000012089">
    <property type="component" value="Unassembled WGS sequence"/>
</dbReference>
<proteinExistence type="predicted"/>
<dbReference type="GO" id="GO:0016740">
    <property type="term" value="F:transferase activity"/>
    <property type="evidence" value="ECO:0007669"/>
    <property type="project" value="UniProtKB-KW"/>
</dbReference>
<dbReference type="SUPFAM" id="SSF53448">
    <property type="entry name" value="Nucleotide-diphospho-sugar transferases"/>
    <property type="match status" value="1"/>
</dbReference>
<dbReference type="InterPro" id="IPR001173">
    <property type="entry name" value="Glyco_trans_2-like"/>
</dbReference>
<evidence type="ECO:0000313" key="2">
    <source>
        <dbReference type="EMBL" id="EMM94679.1"/>
    </source>
</evidence>
<dbReference type="PANTHER" id="PTHR43685:SF2">
    <property type="entry name" value="GLYCOSYLTRANSFERASE 2-LIKE DOMAIN-CONTAINING PROTEIN"/>
    <property type="match status" value="1"/>
</dbReference>
<accession>M6HID3</accession>
<dbReference type="EMBL" id="AFMF02000033">
    <property type="protein sequence ID" value="EMM94679.1"/>
    <property type="molecule type" value="Genomic_DNA"/>
</dbReference>